<protein>
    <recommendedName>
        <fullName evidence="9">Lysylphosphatidylglycerol synthase TM region</fullName>
    </recommendedName>
</protein>
<evidence type="ECO:0000256" key="2">
    <source>
        <dbReference type="ARBA" id="ARBA00022475"/>
    </source>
</evidence>
<dbReference type="GO" id="GO:0005886">
    <property type="term" value="C:plasma membrane"/>
    <property type="evidence" value="ECO:0007669"/>
    <property type="project" value="UniProtKB-SubCell"/>
</dbReference>
<feature type="transmembrane region" description="Helical" evidence="6">
    <location>
        <begin position="221"/>
        <end position="242"/>
    </location>
</feature>
<comment type="caution">
    <text evidence="7">The sequence shown here is derived from an EMBL/GenBank/DDBJ whole genome shotgun (WGS) entry which is preliminary data.</text>
</comment>
<keyword evidence="5 6" id="KW-0472">Membrane</keyword>
<feature type="transmembrane region" description="Helical" evidence="6">
    <location>
        <begin position="115"/>
        <end position="138"/>
    </location>
</feature>
<evidence type="ECO:0000256" key="6">
    <source>
        <dbReference type="SAM" id="Phobius"/>
    </source>
</evidence>
<evidence type="ECO:0000256" key="5">
    <source>
        <dbReference type="ARBA" id="ARBA00023136"/>
    </source>
</evidence>
<feature type="transmembrane region" description="Helical" evidence="6">
    <location>
        <begin position="281"/>
        <end position="305"/>
    </location>
</feature>
<evidence type="ECO:0000256" key="3">
    <source>
        <dbReference type="ARBA" id="ARBA00022692"/>
    </source>
</evidence>
<evidence type="ECO:0000256" key="4">
    <source>
        <dbReference type="ARBA" id="ARBA00022989"/>
    </source>
</evidence>
<dbReference type="Proteomes" id="UP000612585">
    <property type="component" value="Unassembled WGS sequence"/>
</dbReference>
<feature type="transmembrane region" description="Helical" evidence="6">
    <location>
        <begin position="254"/>
        <end position="274"/>
    </location>
</feature>
<comment type="subcellular location">
    <subcellularLocation>
        <location evidence="1">Cell membrane</location>
        <topology evidence="1">Multi-pass membrane protein</topology>
    </subcellularLocation>
</comment>
<keyword evidence="8" id="KW-1185">Reference proteome</keyword>
<dbReference type="EMBL" id="BOPG01000031">
    <property type="protein sequence ID" value="GIJ57335.1"/>
    <property type="molecule type" value="Genomic_DNA"/>
</dbReference>
<evidence type="ECO:0000256" key="1">
    <source>
        <dbReference type="ARBA" id="ARBA00004651"/>
    </source>
</evidence>
<evidence type="ECO:0000313" key="7">
    <source>
        <dbReference type="EMBL" id="GIJ57335.1"/>
    </source>
</evidence>
<name>A0A8J3Z9C9_9ACTN</name>
<accession>A0A8J3Z9C9</accession>
<evidence type="ECO:0000313" key="8">
    <source>
        <dbReference type="Proteomes" id="UP000612585"/>
    </source>
</evidence>
<dbReference type="PANTHER" id="PTHR39087">
    <property type="entry name" value="UPF0104 MEMBRANE PROTEIN MJ1595"/>
    <property type="match status" value="1"/>
</dbReference>
<dbReference type="InterPro" id="IPR022791">
    <property type="entry name" value="L-PG_synthase/AglD"/>
</dbReference>
<feature type="transmembrane region" description="Helical" evidence="6">
    <location>
        <begin position="34"/>
        <end position="53"/>
    </location>
</feature>
<organism evidence="7 8">
    <name type="scientific">Virgisporangium aurantiacum</name>
    <dbReference type="NCBI Taxonomy" id="175570"/>
    <lineage>
        <taxon>Bacteria</taxon>
        <taxon>Bacillati</taxon>
        <taxon>Actinomycetota</taxon>
        <taxon>Actinomycetes</taxon>
        <taxon>Micromonosporales</taxon>
        <taxon>Micromonosporaceae</taxon>
        <taxon>Virgisporangium</taxon>
    </lineage>
</organism>
<keyword evidence="2" id="KW-1003">Cell membrane</keyword>
<gene>
    <name evidence="7" type="ORF">Vau01_048510</name>
</gene>
<dbReference type="PANTHER" id="PTHR39087:SF2">
    <property type="entry name" value="UPF0104 MEMBRANE PROTEIN MJ1595"/>
    <property type="match status" value="1"/>
</dbReference>
<feature type="transmembrane region" description="Helical" evidence="6">
    <location>
        <begin position="150"/>
        <end position="170"/>
    </location>
</feature>
<keyword evidence="3 6" id="KW-0812">Transmembrane</keyword>
<dbReference type="AlphaFoldDB" id="A0A8J3Z9C9"/>
<sequence length="330" mass="33653">MLGLAAAGVLVALVAADRADVPAAARALRDAHPVWLSAGAAALLVWWAAWVLLHATSRQAAGISGGAAELARLVPLALGAVAVNSAVKSGGLAGVALFDGDGRARSLSRGRVHAGYLLALAFTEVAFLVTLALGVVLARWNGQLTRGESAAVAVFLVFLVVRGAALVAAVRSREALRRTWSVPARLWDRVRRRPARDHDVAAADEFYAAVALLRSRPAAAVVPLVAAVAVDFAGVAMVWTAIGAVGGGSRPGTALIAYAVSAVFGIVGVLPGGLGFAEVGVVAVLVSAGTPTGVAAAAAVVFRVWEFWVPLLVGAPLAWWSRRAQPVDAS</sequence>
<reference evidence="7" key="1">
    <citation type="submission" date="2021-01" db="EMBL/GenBank/DDBJ databases">
        <title>Whole genome shotgun sequence of Virgisporangium aurantiacum NBRC 16421.</title>
        <authorList>
            <person name="Komaki H."/>
            <person name="Tamura T."/>
        </authorList>
    </citation>
    <scope>NUCLEOTIDE SEQUENCE</scope>
    <source>
        <strain evidence="7">NBRC 16421</strain>
    </source>
</reference>
<dbReference type="Pfam" id="PF03706">
    <property type="entry name" value="LPG_synthase_TM"/>
    <property type="match status" value="1"/>
</dbReference>
<evidence type="ECO:0008006" key="9">
    <source>
        <dbReference type="Google" id="ProtNLM"/>
    </source>
</evidence>
<proteinExistence type="predicted"/>
<keyword evidence="4 6" id="KW-1133">Transmembrane helix</keyword>